<dbReference type="CDD" id="cd02062">
    <property type="entry name" value="Nitro_FMN_reductase"/>
    <property type="match status" value="1"/>
</dbReference>
<feature type="region of interest" description="Disordered" evidence="4">
    <location>
        <begin position="181"/>
        <end position="204"/>
    </location>
</feature>
<sequence>MEFQDVVRRRRMVRSFTDEPVAPEHVDRLLSNAVRAPSAGFTQGWSFLVLEAPQDRERFWAAASPASSSRDMSAWRAGMGRAPLIVVPMASKAAYLGRYAEPDKAGAGLASPGAWTPEDEARWPVPYWHVDAGMASLLILQTAVDLGLGACFFGIGAAERPAFHEAFGVPAAWEPTGAIAVGHRADPGEGAAGSPSRRRRRPLDEVVHRGRFGA</sequence>
<evidence type="ECO:0000256" key="1">
    <source>
        <dbReference type="ARBA" id="ARBA00022630"/>
    </source>
</evidence>
<gene>
    <name evidence="6" type="ORF">DNL40_15320</name>
</gene>
<protein>
    <submittedName>
        <fullName evidence="6">Nitroreductase family protein</fullName>
    </submittedName>
</protein>
<dbReference type="Pfam" id="PF00881">
    <property type="entry name" value="Nitroreductase"/>
    <property type="match status" value="1"/>
</dbReference>
<comment type="caution">
    <text evidence="6">The sequence shown here is derived from an EMBL/GenBank/DDBJ whole genome shotgun (WGS) entry which is preliminary data.</text>
</comment>
<dbReference type="SUPFAM" id="SSF55469">
    <property type="entry name" value="FMN-dependent nitroreductase-like"/>
    <property type="match status" value="1"/>
</dbReference>
<dbReference type="Gene3D" id="3.40.109.10">
    <property type="entry name" value="NADH Oxidase"/>
    <property type="match status" value="1"/>
</dbReference>
<dbReference type="EMBL" id="QKWH01000018">
    <property type="protein sequence ID" value="PZR51641.1"/>
    <property type="molecule type" value="Genomic_DNA"/>
</dbReference>
<reference evidence="6 7" key="1">
    <citation type="submission" date="2018-06" db="EMBL/GenBank/DDBJ databases">
        <title>Whole genome sequencing of a novel hydrocarbon degrading bacterial strain, PW21 isolated from oil contaminated produced water sample.</title>
        <authorList>
            <person name="Nagkirti P."/>
            <person name="Shaikh A."/>
            <person name="Gowdaman V."/>
            <person name="Engineer A.E."/>
            <person name="Dagar S."/>
            <person name="Dhakephalkar P.K."/>
        </authorList>
    </citation>
    <scope>NUCLEOTIDE SEQUENCE [LARGE SCALE GENOMIC DNA]</scope>
    <source>
        <strain evidence="6 7">PW21</strain>
    </source>
</reference>
<dbReference type="InterPro" id="IPR000415">
    <property type="entry name" value="Nitroreductase-like"/>
</dbReference>
<feature type="domain" description="Nitroreductase" evidence="5">
    <location>
        <begin position="7"/>
        <end position="183"/>
    </location>
</feature>
<dbReference type="GO" id="GO:0016491">
    <property type="term" value="F:oxidoreductase activity"/>
    <property type="evidence" value="ECO:0007669"/>
    <property type="project" value="UniProtKB-KW"/>
</dbReference>
<dbReference type="AlphaFoldDB" id="A0A2W5YC36"/>
<dbReference type="PANTHER" id="PTHR23026">
    <property type="entry name" value="NADPH NITROREDUCTASE"/>
    <property type="match status" value="1"/>
</dbReference>
<accession>A0A2W5YC36</accession>
<organism evidence="6 7">
    <name type="scientific">Xylanimonas oleitrophica</name>
    <dbReference type="NCBI Taxonomy" id="2607479"/>
    <lineage>
        <taxon>Bacteria</taxon>
        <taxon>Bacillati</taxon>
        <taxon>Actinomycetota</taxon>
        <taxon>Actinomycetes</taxon>
        <taxon>Micrococcales</taxon>
        <taxon>Promicromonosporaceae</taxon>
        <taxon>Xylanimonas</taxon>
    </lineage>
</organism>
<name>A0A2W5YC36_9MICO</name>
<dbReference type="Proteomes" id="UP000248783">
    <property type="component" value="Unassembled WGS sequence"/>
</dbReference>
<dbReference type="PANTHER" id="PTHR23026:SF90">
    <property type="entry name" value="IODOTYROSINE DEIODINASE 1"/>
    <property type="match status" value="1"/>
</dbReference>
<dbReference type="InterPro" id="IPR050627">
    <property type="entry name" value="Nitroreductase/BluB"/>
</dbReference>
<keyword evidence="3" id="KW-0560">Oxidoreductase</keyword>
<keyword evidence="1" id="KW-0285">Flavoprotein</keyword>
<evidence type="ECO:0000259" key="5">
    <source>
        <dbReference type="Pfam" id="PF00881"/>
    </source>
</evidence>
<dbReference type="InterPro" id="IPR029479">
    <property type="entry name" value="Nitroreductase"/>
</dbReference>
<evidence type="ECO:0000256" key="4">
    <source>
        <dbReference type="SAM" id="MobiDB-lite"/>
    </source>
</evidence>
<evidence type="ECO:0000256" key="3">
    <source>
        <dbReference type="ARBA" id="ARBA00023002"/>
    </source>
</evidence>
<evidence type="ECO:0000313" key="6">
    <source>
        <dbReference type="EMBL" id="PZR51641.1"/>
    </source>
</evidence>
<dbReference type="RefSeq" id="WP_111252136.1">
    <property type="nucleotide sequence ID" value="NZ_QKWH01000018.1"/>
</dbReference>
<keyword evidence="7" id="KW-1185">Reference proteome</keyword>
<evidence type="ECO:0000256" key="2">
    <source>
        <dbReference type="ARBA" id="ARBA00022643"/>
    </source>
</evidence>
<keyword evidence="2" id="KW-0288">FMN</keyword>
<proteinExistence type="predicted"/>
<evidence type="ECO:0000313" key="7">
    <source>
        <dbReference type="Proteomes" id="UP000248783"/>
    </source>
</evidence>